<evidence type="ECO:0000259" key="1">
    <source>
        <dbReference type="Pfam" id="PF12697"/>
    </source>
</evidence>
<reference evidence="3" key="1">
    <citation type="journal article" date="2019" name="Int. J. Syst. Evol. Microbiol.">
        <title>The Global Catalogue of Microorganisms (GCM) 10K type strain sequencing project: providing services to taxonomists for standard genome sequencing and annotation.</title>
        <authorList>
            <consortium name="The Broad Institute Genomics Platform"/>
            <consortium name="The Broad Institute Genome Sequencing Center for Infectious Disease"/>
            <person name="Wu L."/>
            <person name="Ma J."/>
        </authorList>
    </citation>
    <scope>NUCLEOTIDE SEQUENCE [LARGE SCALE GENOMIC DNA]</scope>
    <source>
        <strain evidence="3">PJ61</strain>
    </source>
</reference>
<dbReference type="SUPFAM" id="SSF53474">
    <property type="entry name" value="alpha/beta-Hydrolases"/>
    <property type="match status" value="1"/>
</dbReference>
<dbReference type="Gene3D" id="3.40.50.1820">
    <property type="entry name" value="alpha/beta hydrolase"/>
    <property type="match status" value="1"/>
</dbReference>
<gene>
    <name evidence="2" type="ORF">ACFO0G_12995</name>
</gene>
<dbReference type="RefSeq" id="WP_286400347.1">
    <property type="nucleotide sequence ID" value="NZ_JBHSDQ010000005.1"/>
</dbReference>
<protein>
    <submittedName>
        <fullName evidence="2">Alpha/beta fold hydrolase</fullName>
    </submittedName>
</protein>
<sequence>MRTPSAWARGRKDGALRSADVEANGFTGRILWADGTPAPGPDAAARPAAPAYILIHGIGVSHRYLRRLHGELAAVAPTYSLDLPGFAATPKPGRQLSAADYGAFIAQALKASGIGPYILVGHSMGVQFAIEAALYAPGQAQRVVLMGPVVDSRHRSVRRQGLALFLDALLRENASSNWLVFSDYFRCGPRWYFTELPVMMSYPTESRLAGVNVPVLVLRGNHDQVAGADWSLRLSQVVPQGSFVEIARAGHVAQHLRPREVAAAIRSWAVPPTGAS</sequence>
<name>A0ABV8WJS5_9MICC</name>
<organism evidence="2 3">
    <name type="scientific">Arthrobacter sedimenti</name>
    <dbReference type="NCBI Taxonomy" id="2694931"/>
    <lineage>
        <taxon>Bacteria</taxon>
        <taxon>Bacillati</taxon>
        <taxon>Actinomycetota</taxon>
        <taxon>Actinomycetes</taxon>
        <taxon>Micrococcales</taxon>
        <taxon>Micrococcaceae</taxon>
        <taxon>Arthrobacter</taxon>
    </lineage>
</organism>
<keyword evidence="3" id="KW-1185">Reference proteome</keyword>
<dbReference type="PANTHER" id="PTHR46438">
    <property type="entry name" value="ALPHA/BETA-HYDROLASES SUPERFAMILY PROTEIN"/>
    <property type="match status" value="1"/>
</dbReference>
<dbReference type="InterPro" id="IPR000073">
    <property type="entry name" value="AB_hydrolase_1"/>
</dbReference>
<keyword evidence="2" id="KW-0378">Hydrolase</keyword>
<accession>A0ABV8WJS5</accession>
<evidence type="ECO:0000313" key="2">
    <source>
        <dbReference type="EMBL" id="MFC4397012.1"/>
    </source>
</evidence>
<dbReference type="Proteomes" id="UP001595778">
    <property type="component" value="Unassembled WGS sequence"/>
</dbReference>
<feature type="domain" description="AB hydrolase-1" evidence="1">
    <location>
        <begin position="53"/>
        <end position="264"/>
    </location>
</feature>
<evidence type="ECO:0000313" key="3">
    <source>
        <dbReference type="Proteomes" id="UP001595778"/>
    </source>
</evidence>
<dbReference type="PANTHER" id="PTHR46438:SF11">
    <property type="entry name" value="LIPASE-RELATED"/>
    <property type="match status" value="1"/>
</dbReference>
<dbReference type="GO" id="GO:0016787">
    <property type="term" value="F:hydrolase activity"/>
    <property type="evidence" value="ECO:0007669"/>
    <property type="project" value="UniProtKB-KW"/>
</dbReference>
<comment type="caution">
    <text evidence="2">The sequence shown here is derived from an EMBL/GenBank/DDBJ whole genome shotgun (WGS) entry which is preliminary data.</text>
</comment>
<proteinExistence type="predicted"/>
<dbReference type="Pfam" id="PF12697">
    <property type="entry name" value="Abhydrolase_6"/>
    <property type="match status" value="1"/>
</dbReference>
<dbReference type="EMBL" id="JBHSDQ010000005">
    <property type="protein sequence ID" value="MFC4397012.1"/>
    <property type="molecule type" value="Genomic_DNA"/>
</dbReference>
<dbReference type="InterPro" id="IPR029058">
    <property type="entry name" value="AB_hydrolase_fold"/>
</dbReference>